<feature type="coiled-coil region" evidence="3">
    <location>
        <begin position="554"/>
        <end position="601"/>
    </location>
</feature>
<evidence type="ECO:0000256" key="4">
    <source>
        <dbReference type="SAM" id="MobiDB-lite"/>
    </source>
</evidence>
<accession>A0A9Q4L7G4</accession>
<reference evidence="5" key="1">
    <citation type="submission" date="2022-06" db="EMBL/GenBank/DDBJ databases">
        <title>Natrinema sp. a new haloarchaeum isolate from saline soil.</title>
        <authorList>
            <person name="Strakova D."/>
            <person name="Galisteo C."/>
            <person name="Sanchez-Porro C."/>
            <person name="Ventosa A."/>
        </authorList>
    </citation>
    <scope>NUCLEOTIDE SEQUENCE</scope>
    <source>
        <strain evidence="5">S1CR25-10</strain>
    </source>
</reference>
<protein>
    <recommendedName>
        <fullName evidence="7">Chromosome segregation protein SMC</fullName>
    </recommendedName>
</protein>
<dbReference type="Proteomes" id="UP001154061">
    <property type="component" value="Unassembled WGS sequence"/>
</dbReference>
<gene>
    <name evidence="5" type="ORF">NDI89_20510</name>
</gene>
<evidence type="ECO:0008006" key="7">
    <source>
        <dbReference type="Google" id="ProtNLM"/>
    </source>
</evidence>
<evidence type="ECO:0000256" key="2">
    <source>
        <dbReference type="ARBA" id="ARBA00049666"/>
    </source>
</evidence>
<evidence type="ECO:0000256" key="3">
    <source>
        <dbReference type="SAM" id="Coils"/>
    </source>
</evidence>
<dbReference type="CDD" id="cd00267">
    <property type="entry name" value="ABC_ATPase"/>
    <property type="match status" value="1"/>
</dbReference>
<comment type="caution">
    <text evidence="5">The sequence shown here is derived from an EMBL/GenBank/DDBJ whole genome shotgun (WGS) entry which is preliminary data.</text>
</comment>
<dbReference type="InterPro" id="IPR027417">
    <property type="entry name" value="P-loop_NTPase"/>
</dbReference>
<feature type="coiled-coil region" evidence="3">
    <location>
        <begin position="815"/>
        <end position="856"/>
    </location>
</feature>
<organism evidence="5 6">
    <name type="scientific">Natrinema salsiterrestre</name>
    <dbReference type="NCBI Taxonomy" id="2950540"/>
    <lineage>
        <taxon>Archaea</taxon>
        <taxon>Methanobacteriati</taxon>
        <taxon>Methanobacteriota</taxon>
        <taxon>Stenosarchaea group</taxon>
        <taxon>Halobacteria</taxon>
        <taxon>Halobacteriales</taxon>
        <taxon>Natrialbaceae</taxon>
        <taxon>Natrinema</taxon>
    </lineage>
</organism>
<dbReference type="PANTHER" id="PTHR32114">
    <property type="entry name" value="ABC TRANSPORTER ABCH.3"/>
    <property type="match status" value="1"/>
</dbReference>
<dbReference type="EMBL" id="JAMQOT010000010">
    <property type="protein sequence ID" value="MDF9747957.1"/>
    <property type="molecule type" value="Genomic_DNA"/>
</dbReference>
<dbReference type="Gene3D" id="3.40.50.300">
    <property type="entry name" value="P-loop containing nucleotide triphosphate hydrolases"/>
    <property type="match status" value="2"/>
</dbReference>
<comment type="similarity">
    <text evidence="2">Belongs to the Sph1/Sph2 family.</text>
</comment>
<sequence length="994" mass="113350">MTDIPALLEAIGEVTEINPSESADSLYRIERSREQGFDDEVLFVRLLAGGDHDWEALLETDTRQLELEFYDDDTPNQWNIQLFWAYESGEKPDDEICRKLESETKFAIRRCVPRESLEEFLRPLKHSLESLSEVNAEFGRDALVQRVTDNGLGFLFDQGTNRNRKFEQLLEIDVDDGGGAHPQSSSPTTDDRPPTVDTVELGDFREDASRRRLDAAQFTLLYGRNGSGKTSLLDGITMGLVGQTRRDDDRVDTYDELSVTMEGDDEPLPTDSGSVNDRIADWFGFRPQGPARRCVEFYRVNYHEAGETTRLLEPSTDLETERVFRNFLYGEDLAYATKEKDELLNLLDGKIDDTEEEIEEIELEREKLQDRRDEVKEALSTLGSARRDLSPAASALIENDDSGGGEKRTDGGQRKDEETPREQISRWRDWMGRFERLETALDATMSDLTWETARDLRSELDDEVDLLKQRRKDLKDVRELKDERRRVVEVAKHVKSETITDLPFSTFFTGLLFVANGTGREDARRLVRGIEEADFKVDEIVSGQSAESWYTTVETALRERREDLEETRNRLAELGDLEERRQELREQIRADTEEYLEITDDDDVQHCPACYVEQSAEDIRTRKEPEHTHNAGGVPESLTESLENVEQALEIVEGADLAAIDDDIRRYSDHLCSLDDVPHLFGLVVDGREEVLSPEATPETVEAVARLAQNQTVHKRSTDAVLSTMIEKIEADIAEQTSEIRDFDPNTEVRRQIDNCEDRLSAVRRGLDVLEDQWPEELLDASPAVESDRRMLEFTVEEAADAAVSKPATELSDEIDTRTDEIDHLKDSIERLEETRDHLRETFAGVEESLDEVLEEYTDIVTTLFKAFQRPYEFKRVELTGDNEELQVIRRKNGEVAGIDEMSSGQRTALVLAIFVTNNLAHDSAPPLMLLDEPFAHLDELNTLSFFNLVIELAVRGDRQIMFATANDNLASLLERKVGETEAFERANLDLPLD</sequence>
<dbReference type="RefSeq" id="WP_277524456.1">
    <property type="nucleotide sequence ID" value="NZ_JAMQOT010000010.1"/>
</dbReference>
<evidence type="ECO:0000313" key="6">
    <source>
        <dbReference type="Proteomes" id="UP001154061"/>
    </source>
</evidence>
<feature type="region of interest" description="Disordered" evidence="4">
    <location>
        <begin position="390"/>
        <end position="423"/>
    </location>
</feature>
<proteinExistence type="inferred from homology"/>
<feature type="compositionally biased region" description="Basic and acidic residues" evidence="4">
    <location>
        <begin position="404"/>
        <end position="423"/>
    </location>
</feature>
<feature type="region of interest" description="Disordered" evidence="4">
    <location>
        <begin position="174"/>
        <end position="197"/>
    </location>
</feature>
<dbReference type="AlphaFoldDB" id="A0A9Q4L7G4"/>
<name>A0A9Q4L7G4_9EURY</name>
<keyword evidence="1 3" id="KW-0175">Coiled coil</keyword>
<evidence type="ECO:0000313" key="5">
    <source>
        <dbReference type="EMBL" id="MDF9747957.1"/>
    </source>
</evidence>
<feature type="coiled-coil region" evidence="3">
    <location>
        <begin position="344"/>
        <end position="385"/>
    </location>
</feature>
<dbReference type="PANTHER" id="PTHR32114:SF2">
    <property type="entry name" value="ABC TRANSPORTER ABCH.3"/>
    <property type="match status" value="1"/>
</dbReference>
<keyword evidence="6" id="KW-1185">Reference proteome</keyword>
<dbReference type="SUPFAM" id="SSF52540">
    <property type="entry name" value="P-loop containing nucleoside triphosphate hydrolases"/>
    <property type="match status" value="1"/>
</dbReference>
<evidence type="ECO:0000256" key="1">
    <source>
        <dbReference type="ARBA" id="ARBA00023054"/>
    </source>
</evidence>